<dbReference type="Gene3D" id="2.30.29.30">
    <property type="entry name" value="Pleckstrin-homology domain (PH domain)/Phosphotyrosine-binding domain (PTB)"/>
    <property type="match status" value="1"/>
</dbReference>
<accession>A0A420HIL5</accession>
<evidence type="ECO:0000313" key="6">
    <source>
        <dbReference type="Proteomes" id="UP000283383"/>
    </source>
</evidence>
<dbReference type="InterPro" id="IPR011993">
    <property type="entry name" value="PH-like_dom_sf"/>
</dbReference>
<evidence type="ECO:0000256" key="4">
    <source>
        <dbReference type="ARBA" id="ARBA00023242"/>
    </source>
</evidence>
<evidence type="ECO:0000256" key="2">
    <source>
        <dbReference type="ARBA" id="ARBA00004496"/>
    </source>
</evidence>
<comment type="caution">
    <text evidence="5">The sequence shown here is derived from an EMBL/GenBank/DDBJ whole genome shotgun (WGS) entry which is preliminary data.</text>
</comment>
<dbReference type="PANTHER" id="PTHR21399">
    <property type="entry name" value="CHLORIDE CONDUCTANCE REGULATORY PROTEIN ICLN"/>
    <property type="match status" value="1"/>
</dbReference>
<dbReference type="GO" id="GO:0005829">
    <property type="term" value="C:cytosol"/>
    <property type="evidence" value="ECO:0007669"/>
    <property type="project" value="TreeGrafter"/>
</dbReference>
<keyword evidence="4" id="KW-0539">Nucleus</keyword>
<dbReference type="GO" id="GO:0005681">
    <property type="term" value="C:spliceosomal complex"/>
    <property type="evidence" value="ECO:0007669"/>
    <property type="project" value="TreeGrafter"/>
</dbReference>
<sequence>MILTKIHTAPELNSFTTLEDHQSKTPDTFYEAKPVLYFHDNNARALIVKSQLVKLPICEINASANETESDLKIAKVEVFVNSQKLILFNFVECIGYAIPYSAITLHAIQRLKDPVDSYLEIQGLYMQINISDCSGDEQQDEDSTYVDITLIPSPSSDTIAKPSIQTLYNAVSACSDLNPDLTSENDGIAEDTCEESRIIFEGTDGLPGVFNGVSNGNLPPPFPGSGGWITAENVSQFFDEEGNWIGENGNGEDSMVIG</sequence>
<reference evidence="5 6" key="1">
    <citation type="journal article" date="2018" name="BMC Genomics">
        <title>Comparative genome analyses reveal sequence features reflecting distinct modes of host-adaptation between dicot and monocot powdery mildew.</title>
        <authorList>
            <person name="Wu Y."/>
            <person name="Ma X."/>
            <person name="Pan Z."/>
            <person name="Kale S.D."/>
            <person name="Song Y."/>
            <person name="King H."/>
            <person name="Zhang Q."/>
            <person name="Presley C."/>
            <person name="Deng X."/>
            <person name="Wei C.I."/>
            <person name="Xiao S."/>
        </authorList>
    </citation>
    <scope>NUCLEOTIDE SEQUENCE [LARGE SCALE GENOMIC DNA]</scope>
    <source>
        <strain evidence="5">UMSG3</strain>
    </source>
</reference>
<dbReference type="Proteomes" id="UP000283383">
    <property type="component" value="Unassembled WGS sequence"/>
</dbReference>
<dbReference type="GO" id="GO:0000387">
    <property type="term" value="P:spliceosomal snRNP assembly"/>
    <property type="evidence" value="ECO:0007669"/>
    <property type="project" value="TreeGrafter"/>
</dbReference>
<dbReference type="PANTHER" id="PTHR21399:SF0">
    <property type="entry name" value="METHYLOSOME SUBUNIT PICLN"/>
    <property type="match status" value="1"/>
</dbReference>
<comment type="subcellular location">
    <subcellularLocation>
        <location evidence="2">Cytoplasm</location>
    </subcellularLocation>
    <subcellularLocation>
        <location evidence="1">Nucleus</location>
    </subcellularLocation>
</comment>
<keyword evidence="3" id="KW-0963">Cytoplasm</keyword>
<name>A0A420HIL5_9PEZI</name>
<dbReference type="Pfam" id="PF03517">
    <property type="entry name" value="Voldacs"/>
    <property type="match status" value="1"/>
</dbReference>
<dbReference type="AlphaFoldDB" id="A0A420HIL5"/>
<keyword evidence="6" id="KW-1185">Reference proteome</keyword>
<proteinExistence type="predicted"/>
<dbReference type="GO" id="GO:0034715">
    <property type="term" value="C:pICln-Sm protein complex"/>
    <property type="evidence" value="ECO:0007669"/>
    <property type="project" value="TreeGrafter"/>
</dbReference>
<evidence type="ECO:0000256" key="1">
    <source>
        <dbReference type="ARBA" id="ARBA00004123"/>
    </source>
</evidence>
<gene>
    <name evidence="5" type="ORF">GcM3_190035</name>
</gene>
<dbReference type="InterPro" id="IPR039924">
    <property type="entry name" value="ICln/Lot5/Saf5"/>
</dbReference>
<organism evidence="5 6">
    <name type="scientific">Golovinomyces cichoracearum</name>
    <dbReference type="NCBI Taxonomy" id="62708"/>
    <lineage>
        <taxon>Eukaryota</taxon>
        <taxon>Fungi</taxon>
        <taxon>Dikarya</taxon>
        <taxon>Ascomycota</taxon>
        <taxon>Pezizomycotina</taxon>
        <taxon>Leotiomycetes</taxon>
        <taxon>Erysiphales</taxon>
        <taxon>Erysiphaceae</taxon>
        <taxon>Golovinomyces</taxon>
    </lineage>
</organism>
<evidence type="ECO:0000256" key="3">
    <source>
        <dbReference type="ARBA" id="ARBA00022490"/>
    </source>
</evidence>
<dbReference type="EMBL" id="MCBQ01019011">
    <property type="protein sequence ID" value="RKF57225.1"/>
    <property type="molecule type" value="Genomic_DNA"/>
</dbReference>
<dbReference type="GO" id="GO:0045292">
    <property type="term" value="P:mRNA cis splicing, via spliceosome"/>
    <property type="evidence" value="ECO:0007669"/>
    <property type="project" value="TreeGrafter"/>
</dbReference>
<evidence type="ECO:0000313" key="5">
    <source>
        <dbReference type="EMBL" id="RKF57225.1"/>
    </source>
</evidence>
<protein>
    <submittedName>
        <fullName evidence="5">Putative benzoylformate decarboxylase protein</fullName>
    </submittedName>
</protein>